<dbReference type="PANTHER" id="PTHR42834">
    <property type="entry name" value="ENDONUCLEASE/EXONUCLEASE/PHOSPHATASE FAMILY PROTEIN (AFU_ORTHOLOGUE AFUA_3G09210)"/>
    <property type="match status" value="1"/>
</dbReference>
<reference evidence="1 2" key="1">
    <citation type="journal article" date="2015" name="Microbiome">
        <title>Genomic resolution of linkages in carbon, nitrogen, and sulfur cycling among widespread estuary sediment bacteria.</title>
        <authorList>
            <person name="Baker B.J."/>
            <person name="Lazar C.S."/>
            <person name="Teske A.P."/>
            <person name="Dick G.J."/>
        </authorList>
    </citation>
    <scope>NUCLEOTIDE SEQUENCE [LARGE SCALE GENOMIC DNA]</scope>
    <source>
        <strain evidence="1">DG_24</strain>
    </source>
</reference>
<dbReference type="Proteomes" id="UP000052008">
    <property type="component" value="Unassembled WGS sequence"/>
</dbReference>
<organism evidence="1 2">
    <name type="scientific">candidate division TA06 bacterium DG_24</name>
    <dbReference type="NCBI Taxonomy" id="1703770"/>
    <lineage>
        <taxon>Bacteria</taxon>
        <taxon>Bacteria division TA06</taxon>
    </lineage>
</organism>
<comment type="caution">
    <text evidence="1">The sequence shown here is derived from an EMBL/GenBank/DDBJ whole genome shotgun (WGS) entry which is preliminary data.</text>
</comment>
<dbReference type="PROSITE" id="PS00430">
    <property type="entry name" value="TONB_DEPENDENT_REC_1"/>
    <property type="match status" value="1"/>
</dbReference>
<proteinExistence type="predicted"/>
<dbReference type="InterPro" id="IPR010916">
    <property type="entry name" value="TonB_box_CS"/>
</dbReference>
<evidence type="ECO:0008006" key="3">
    <source>
        <dbReference type="Google" id="ProtNLM"/>
    </source>
</evidence>
<dbReference type="STRING" id="1703770.AMJ39_01715"/>
<gene>
    <name evidence="1" type="ORF">AMJ39_01715</name>
</gene>
<dbReference type="Gene3D" id="2.60.40.4070">
    <property type="match status" value="1"/>
</dbReference>
<dbReference type="PATRIC" id="fig|1703770.3.peg.384"/>
<protein>
    <recommendedName>
        <fullName evidence="3">FlgD Ig-like domain-containing protein</fullName>
    </recommendedName>
</protein>
<sequence>MRERVHAVILSVAALLLVALPAGSLTIYDIQYTEDPGGDSPYAGQVVTVSGIVTAGTGIFPSGYFIQDGEGPWRGVYIYDYTTSVSQGDSVTVTGEVSEYYGKTEIGFISSVTIHSSDNQLPGMAAVLTADLATGSDEAESYEGVLIAVSNVVVTDDDLGYGEWEIDDGSGPCRVDDEAYAYSPSLGDTFLVVAGILDYAFDDFKIEPRYAADIMTSLDGSGSASIDIGMVPPSSTYNLRVRITPAAGQLVAASVELPSAWGWSGSGSDVLLSGAGFASATSEVTGSGTSADPYLILVQDAALTVADYGIVEIRHTTSPDSSASYPFIISTAGQGGVLTEIAAAPRIIVTRADGTVPISLVRKNDEDGRPLLLGEAVAVRGIVTAGDEFGPQSFMQDETAGVVVYGIEDALTRGDDVTVMGTVDQYSGLTELVSPSLLTLHSTGNAVEPLTLHAIDIATEGAGGVEQYEGLLVQLQGVTMEEPFFPVDDNVMIQDSTGSCQMRIDGDTELAGTPAPRGAFNVIGVVSQYAPDSPHTTDYQVMPRGLSDIVKGGDGSGTVAPQPSGVFRGADVTLTLTVAAELGELVGASIEVPVDWEWTGDVSDVSLSGDGASGAVVDSIVGDGVAEAYAIYISGALITASETMSVTIGRLVAPSTLLGYSFVTMTATAGGTLLEVSSSPEVWVVERIADIQAPGDDGYSSAMVGQGVVVQGVVTGPSPVFNPSEEATSFWIQDATGGVNVYSGQDDGNLGLTLGTEVRVLGEVVEYAGVTEVSYDDPEDLTIIGTTAVPAPFDLPPSRGINETVEGLLVRIVGAQVATAPQAAGAGKNFQIWHDMALVDVRVVDAAQIDLSQVFPGAYFDLVGVAGQYDTDPPYNAGYQLQLRMASDLLLLDLGQASSGPVLEITPNPFSPDLGEVASISVNGPASSRLTLRIYDLEGRLVLEPLDGRPGGPTLFEWKGTDQAGERVTIGIYLCHLTVVRTDGTSDTVLKPVVVGTPLD</sequence>
<name>A0A0S7WVY4_UNCT6</name>
<dbReference type="AlphaFoldDB" id="A0A0S7WVY4"/>
<dbReference type="PANTHER" id="PTHR42834:SF1">
    <property type="entry name" value="ENDONUCLEASE_EXONUCLEASE_PHOSPHATASE FAMILY PROTEIN (AFU_ORTHOLOGUE AFUA_3G09210)"/>
    <property type="match status" value="1"/>
</dbReference>
<dbReference type="EMBL" id="LIZS01000006">
    <property type="protein sequence ID" value="KPJ54143.1"/>
    <property type="molecule type" value="Genomic_DNA"/>
</dbReference>
<evidence type="ECO:0000313" key="2">
    <source>
        <dbReference type="Proteomes" id="UP000052008"/>
    </source>
</evidence>
<accession>A0A0S7WVY4</accession>
<evidence type="ECO:0000313" key="1">
    <source>
        <dbReference type="EMBL" id="KPJ54143.1"/>
    </source>
</evidence>
<dbReference type="CDD" id="cd04486">
    <property type="entry name" value="YhcR_OBF_like"/>
    <property type="match status" value="1"/>
</dbReference>